<proteinExistence type="predicted"/>
<accession>A0A915KIF1</accession>
<feature type="region of interest" description="Disordered" evidence="1">
    <location>
        <begin position="1"/>
        <end position="30"/>
    </location>
</feature>
<name>A0A915KIF1_ROMCU</name>
<keyword evidence="2" id="KW-1185">Reference proteome</keyword>
<protein>
    <submittedName>
        <fullName evidence="3">Uncharacterized protein</fullName>
    </submittedName>
</protein>
<dbReference type="AlphaFoldDB" id="A0A915KIF1"/>
<evidence type="ECO:0000256" key="1">
    <source>
        <dbReference type="SAM" id="MobiDB-lite"/>
    </source>
</evidence>
<reference evidence="3" key="1">
    <citation type="submission" date="2022-11" db="UniProtKB">
        <authorList>
            <consortium name="WormBaseParasite"/>
        </authorList>
    </citation>
    <scope>IDENTIFICATION</scope>
</reference>
<organism evidence="2 3">
    <name type="scientific">Romanomermis culicivorax</name>
    <name type="common">Nematode worm</name>
    <dbReference type="NCBI Taxonomy" id="13658"/>
    <lineage>
        <taxon>Eukaryota</taxon>
        <taxon>Metazoa</taxon>
        <taxon>Ecdysozoa</taxon>
        <taxon>Nematoda</taxon>
        <taxon>Enoplea</taxon>
        <taxon>Dorylaimia</taxon>
        <taxon>Mermithida</taxon>
        <taxon>Mermithoidea</taxon>
        <taxon>Mermithidae</taxon>
        <taxon>Romanomermis</taxon>
    </lineage>
</organism>
<sequence>MRELAAAAVERCPRGDKEDRRARAGKGKSIKFNPAAFGTGSSGLTKGAAAPVDAVENLPSSTHCSPFCDVTYE</sequence>
<dbReference type="Proteomes" id="UP000887565">
    <property type="component" value="Unplaced"/>
</dbReference>
<feature type="compositionally biased region" description="Basic and acidic residues" evidence="1">
    <location>
        <begin position="11"/>
        <end position="22"/>
    </location>
</feature>
<dbReference type="WBParaSite" id="nRc.2.0.1.t38523-RA">
    <property type="protein sequence ID" value="nRc.2.0.1.t38523-RA"/>
    <property type="gene ID" value="nRc.2.0.1.g38523"/>
</dbReference>
<evidence type="ECO:0000313" key="3">
    <source>
        <dbReference type="WBParaSite" id="nRc.2.0.1.t38523-RA"/>
    </source>
</evidence>
<evidence type="ECO:0000313" key="2">
    <source>
        <dbReference type="Proteomes" id="UP000887565"/>
    </source>
</evidence>